<evidence type="ECO:0000313" key="1">
    <source>
        <dbReference type="EMBL" id="CAB4012652.1"/>
    </source>
</evidence>
<comment type="caution">
    <text evidence="1">The sequence shown here is derived from an EMBL/GenBank/DDBJ whole genome shotgun (WGS) entry which is preliminary data.</text>
</comment>
<accession>A0A6S7J5J9</accession>
<dbReference type="EMBL" id="CACRXK020007588">
    <property type="protein sequence ID" value="CAB4012652.1"/>
    <property type="molecule type" value="Genomic_DNA"/>
</dbReference>
<keyword evidence="2" id="KW-1185">Reference proteome</keyword>
<protein>
    <submittedName>
        <fullName evidence="1">Uncharacterized protein</fullName>
    </submittedName>
</protein>
<sequence>MPEIRTEMEQLQFLLTECENLRREDIFPNFKKQLTLFMNMLQKYMALFKEKNGGVSANNEDYDAFLKELQEVSVSCSKWLNDKKADVEFLQPIFKSLKSKGIPFVSSKELKSIRICDQATNDKPGVRVRFYDEGAEIEHFHHSEVYPYVVGCSVILAGVAAVVAVVLKFK</sequence>
<dbReference type="Proteomes" id="UP001152795">
    <property type="component" value="Unassembled WGS sequence"/>
</dbReference>
<reference evidence="1" key="1">
    <citation type="submission" date="2020-04" db="EMBL/GenBank/DDBJ databases">
        <authorList>
            <person name="Alioto T."/>
            <person name="Alioto T."/>
            <person name="Gomez Garrido J."/>
        </authorList>
    </citation>
    <scope>NUCLEOTIDE SEQUENCE</scope>
    <source>
        <strain evidence="1">A484AB</strain>
    </source>
</reference>
<name>A0A6S7J5J9_PARCT</name>
<dbReference type="AlphaFoldDB" id="A0A6S7J5J9"/>
<evidence type="ECO:0000313" key="2">
    <source>
        <dbReference type="Proteomes" id="UP001152795"/>
    </source>
</evidence>
<gene>
    <name evidence="1" type="ORF">PACLA_8A011775</name>
</gene>
<organism evidence="1 2">
    <name type="scientific">Paramuricea clavata</name>
    <name type="common">Red gorgonian</name>
    <name type="synonym">Violescent sea-whip</name>
    <dbReference type="NCBI Taxonomy" id="317549"/>
    <lineage>
        <taxon>Eukaryota</taxon>
        <taxon>Metazoa</taxon>
        <taxon>Cnidaria</taxon>
        <taxon>Anthozoa</taxon>
        <taxon>Octocorallia</taxon>
        <taxon>Malacalcyonacea</taxon>
        <taxon>Plexauridae</taxon>
        <taxon>Paramuricea</taxon>
    </lineage>
</organism>
<proteinExistence type="predicted"/>